<name>A0A0K2U7U1_LEPSM</name>
<accession>A0A0K2U7U1</accession>
<evidence type="ECO:0000256" key="1">
    <source>
        <dbReference type="SAM" id="MobiDB-lite"/>
    </source>
</evidence>
<evidence type="ECO:0000313" key="2">
    <source>
        <dbReference type="EMBL" id="CDW34120.1"/>
    </source>
</evidence>
<sequence>MKVSRSFLSGSSLFHSGPQRGTKNTV</sequence>
<feature type="region of interest" description="Disordered" evidence="1">
    <location>
        <begin position="1"/>
        <end position="26"/>
    </location>
</feature>
<feature type="compositionally biased region" description="Low complexity" evidence="1">
    <location>
        <begin position="1"/>
        <end position="17"/>
    </location>
</feature>
<protein>
    <submittedName>
        <fullName evidence="2">Uncharacterized protein</fullName>
    </submittedName>
</protein>
<organism evidence="2">
    <name type="scientific">Lepeophtheirus salmonis</name>
    <name type="common">Salmon louse</name>
    <name type="synonym">Caligus salmonis</name>
    <dbReference type="NCBI Taxonomy" id="72036"/>
    <lineage>
        <taxon>Eukaryota</taxon>
        <taxon>Metazoa</taxon>
        <taxon>Ecdysozoa</taxon>
        <taxon>Arthropoda</taxon>
        <taxon>Crustacea</taxon>
        <taxon>Multicrustacea</taxon>
        <taxon>Hexanauplia</taxon>
        <taxon>Copepoda</taxon>
        <taxon>Siphonostomatoida</taxon>
        <taxon>Caligidae</taxon>
        <taxon>Lepeophtheirus</taxon>
    </lineage>
</organism>
<dbReference type="EMBL" id="HACA01016759">
    <property type="protein sequence ID" value="CDW34120.1"/>
    <property type="molecule type" value="Transcribed_RNA"/>
</dbReference>
<proteinExistence type="predicted"/>
<reference evidence="2" key="1">
    <citation type="submission" date="2014-05" db="EMBL/GenBank/DDBJ databases">
        <authorList>
            <person name="Chronopoulou M."/>
        </authorList>
    </citation>
    <scope>NUCLEOTIDE SEQUENCE</scope>
    <source>
        <tissue evidence="2">Whole organism</tissue>
    </source>
</reference>
<dbReference type="AlphaFoldDB" id="A0A0K2U7U1"/>